<evidence type="ECO:0000256" key="3">
    <source>
        <dbReference type="ARBA" id="ARBA00023139"/>
    </source>
</evidence>
<dbReference type="SUPFAM" id="SSF141488">
    <property type="entry name" value="YdhA-like"/>
    <property type="match status" value="1"/>
</dbReference>
<dbReference type="Pfam" id="PF09864">
    <property type="entry name" value="MliC"/>
    <property type="match status" value="1"/>
</dbReference>
<gene>
    <name evidence="7" type="ORF">SAMN05421829_10380</name>
</gene>
<dbReference type="OrthoDB" id="9181186at2"/>
<dbReference type="AlphaFoldDB" id="A0A1N6R405"/>
<feature type="domain" description="C-type lysozyme inhibitor" evidence="6">
    <location>
        <begin position="32"/>
        <end position="94"/>
    </location>
</feature>
<dbReference type="Gene3D" id="2.40.128.200">
    <property type="match status" value="1"/>
</dbReference>
<reference evidence="8" key="1">
    <citation type="submission" date="2017-01" db="EMBL/GenBank/DDBJ databases">
        <authorList>
            <person name="Varghese N."/>
            <person name="Submissions S."/>
        </authorList>
    </citation>
    <scope>NUCLEOTIDE SEQUENCE [LARGE SCALE GENOMIC DNA]</scope>
    <source>
        <strain evidence="8">ATCC 51758</strain>
    </source>
</reference>
<dbReference type="RefSeq" id="WP_076601094.1">
    <property type="nucleotide sequence ID" value="NZ_FTMD01000003.1"/>
</dbReference>
<keyword evidence="4" id="KW-0449">Lipoprotein</keyword>
<dbReference type="InterPro" id="IPR018660">
    <property type="entry name" value="MliC"/>
</dbReference>
<dbReference type="STRING" id="34027.SAMN05421829_10380"/>
<dbReference type="Proteomes" id="UP000186819">
    <property type="component" value="Unassembled WGS sequence"/>
</dbReference>
<dbReference type="PROSITE" id="PS51257">
    <property type="entry name" value="PROKAR_LIPOPROTEIN"/>
    <property type="match status" value="1"/>
</dbReference>
<name>A0A1N6R405_9RHOO</name>
<evidence type="ECO:0000256" key="1">
    <source>
        <dbReference type="ARBA" id="ARBA00022729"/>
    </source>
</evidence>
<keyword evidence="3" id="KW-0564">Palmitate</keyword>
<feature type="chain" id="PRO_5013065799" evidence="5">
    <location>
        <begin position="22"/>
        <end position="104"/>
    </location>
</feature>
<evidence type="ECO:0000259" key="6">
    <source>
        <dbReference type="Pfam" id="PF09864"/>
    </source>
</evidence>
<sequence length="104" mass="11131">MTARTLAFPALLIAAFLAGCAQTPPAARPVAYACDAGKGFSVIYHPWGDAAIDIDGMRFGLMKEATDDSGERYGCGALTLWRHGNTARVDMQGAGMYENCRARE</sequence>
<keyword evidence="1 5" id="KW-0732">Signal</keyword>
<organism evidence="7 8">
    <name type="scientific">Aromatoleum tolulyticum</name>
    <dbReference type="NCBI Taxonomy" id="34027"/>
    <lineage>
        <taxon>Bacteria</taxon>
        <taxon>Pseudomonadati</taxon>
        <taxon>Pseudomonadota</taxon>
        <taxon>Betaproteobacteria</taxon>
        <taxon>Rhodocyclales</taxon>
        <taxon>Rhodocyclaceae</taxon>
        <taxon>Aromatoleum</taxon>
    </lineage>
</organism>
<evidence type="ECO:0000256" key="4">
    <source>
        <dbReference type="ARBA" id="ARBA00023288"/>
    </source>
</evidence>
<evidence type="ECO:0000313" key="7">
    <source>
        <dbReference type="EMBL" id="SIQ23533.1"/>
    </source>
</evidence>
<accession>A0A1N6R405</accession>
<proteinExistence type="predicted"/>
<feature type="signal peptide" evidence="5">
    <location>
        <begin position="1"/>
        <end position="21"/>
    </location>
</feature>
<dbReference type="EMBL" id="FTMD01000003">
    <property type="protein sequence ID" value="SIQ23533.1"/>
    <property type="molecule type" value="Genomic_DNA"/>
</dbReference>
<protein>
    <submittedName>
        <fullName evidence="7">Membrane-bound lysozyme-inhibitor of c-type lysozyme</fullName>
    </submittedName>
</protein>
<evidence type="ECO:0000313" key="8">
    <source>
        <dbReference type="Proteomes" id="UP000186819"/>
    </source>
</evidence>
<keyword evidence="2" id="KW-0472">Membrane</keyword>
<keyword evidence="8" id="KW-1185">Reference proteome</keyword>
<evidence type="ECO:0000256" key="2">
    <source>
        <dbReference type="ARBA" id="ARBA00023136"/>
    </source>
</evidence>
<evidence type="ECO:0000256" key="5">
    <source>
        <dbReference type="SAM" id="SignalP"/>
    </source>
</evidence>
<dbReference type="InterPro" id="IPR036328">
    <property type="entry name" value="MliC_sf"/>
</dbReference>